<dbReference type="AlphaFoldDB" id="A0A974DNW8"/>
<protein>
    <recommendedName>
        <fullName evidence="1">GIY-YIG domain-containing protein</fullName>
    </recommendedName>
</protein>
<dbReference type="EMBL" id="CM004468">
    <property type="protein sequence ID" value="OCT94206.1"/>
    <property type="molecule type" value="Genomic_DNA"/>
</dbReference>
<dbReference type="CDD" id="cd10442">
    <property type="entry name" value="GIY-YIG_PLEs"/>
    <property type="match status" value="1"/>
</dbReference>
<dbReference type="PROSITE" id="PS50164">
    <property type="entry name" value="GIY_YIG"/>
    <property type="match status" value="1"/>
</dbReference>
<evidence type="ECO:0000259" key="1">
    <source>
        <dbReference type="PROSITE" id="PS50164"/>
    </source>
</evidence>
<accession>A0A974DNW8</accession>
<dbReference type="Pfam" id="PF01541">
    <property type="entry name" value="GIY-YIG"/>
    <property type="match status" value="1"/>
</dbReference>
<evidence type="ECO:0000313" key="3">
    <source>
        <dbReference type="Proteomes" id="UP000694892"/>
    </source>
</evidence>
<dbReference type="PANTHER" id="PTHR21301">
    <property type="entry name" value="REVERSE TRANSCRIPTASE"/>
    <property type="match status" value="1"/>
</dbReference>
<proteinExistence type="predicted"/>
<dbReference type="InterPro" id="IPR035901">
    <property type="entry name" value="GIY-YIG_endonuc_sf"/>
</dbReference>
<gene>
    <name evidence="2" type="ORF">XELAEV_18011874mg</name>
</gene>
<reference evidence="3" key="1">
    <citation type="journal article" date="2016" name="Nature">
        <title>Genome evolution in the allotetraploid frog Xenopus laevis.</title>
        <authorList>
            <person name="Session A.M."/>
            <person name="Uno Y."/>
            <person name="Kwon T."/>
            <person name="Chapman J.A."/>
            <person name="Toyoda A."/>
            <person name="Takahashi S."/>
            <person name="Fukui A."/>
            <person name="Hikosaka A."/>
            <person name="Suzuki A."/>
            <person name="Kondo M."/>
            <person name="van Heeringen S.J."/>
            <person name="Quigley I."/>
            <person name="Heinz S."/>
            <person name="Ogino H."/>
            <person name="Ochi H."/>
            <person name="Hellsten U."/>
            <person name="Lyons J.B."/>
            <person name="Simakov O."/>
            <person name="Putnam N."/>
            <person name="Stites J."/>
            <person name="Kuroki Y."/>
            <person name="Tanaka T."/>
            <person name="Michiue T."/>
            <person name="Watanabe M."/>
            <person name="Bogdanovic O."/>
            <person name="Lister R."/>
            <person name="Georgiou G."/>
            <person name="Paranjpe S.S."/>
            <person name="van Kruijsbergen I."/>
            <person name="Shu S."/>
            <person name="Carlson J."/>
            <person name="Kinoshita T."/>
            <person name="Ohta Y."/>
            <person name="Mawaribuchi S."/>
            <person name="Jenkins J."/>
            <person name="Grimwood J."/>
            <person name="Schmutz J."/>
            <person name="Mitros T."/>
            <person name="Mozaffari S.V."/>
            <person name="Suzuki Y."/>
            <person name="Haramoto Y."/>
            <person name="Yamamoto T.S."/>
            <person name="Takagi C."/>
            <person name="Heald R."/>
            <person name="Miller K."/>
            <person name="Haudenschild C."/>
            <person name="Kitzman J."/>
            <person name="Nakayama T."/>
            <person name="Izutsu Y."/>
            <person name="Robert J."/>
            <person name="Fortriede J."/>
            <person name="Burns K."/>
            <person name="Lotay V."/>
            <person name="Karimi K."/>
            <person name="Yasuoka Y."/>
            <person name="Dichmann D.S."/>
            <person name="Flajnik M.F."/>
            <person name="Houston D.W."/>
            <person name="Shendure J."/>
            <person name="DuPasquier L."/>
            <person name="Vize P.D."/>
            <person name="Zorn A.M."/>
            <person name="Ito M."/>
            <person name="Marcotte E.M."/>
            <person name="Wallingford J.B."/>
            <person name="Ito Y."/>
            <person name="Asashima M."/>
            <person name="Ueno N."/>
            <person name="Matsuda Y."/>
            <person name="Veenstra G.J."/>
            <person name="Fujiyama A."/>
            <person name="Harland R.M."/>
            <person name="Taira M."/>
            <person name="Rokhsar D.S."/>
        </authorList>
    </citation>
    <scope>NUCLEOTIDE SEQUENCE [LARGE SCALE GENOMIC DNA]</scope>
    <source>
        <strain evidence="3">J</strain>
    </source>
</reference>
<sequence>MFITTYSKQFYKFKKIVQKYLPVLNGDEKLRKVMENGCGYVTQRARKLGNILLPSDVCDRTWLSTVGTYCCGATRCVTCSYMEKSSEFVSNSTNIRYNNKCYFNCNTTYVVYLLTCKKCNIQYVGSTSRNLKCRMRQHIHSIESLSNSTTRHFLECSDFDINNLKIQGIEKFYQSPRGSHKMSKLRHREAYWIFTLDTRQPRGLNFQFDVACYT</sequence>
<dbReference type="InterPro" id="IPR000305">
    <property type="entry name" value="GIY-YIG_endonuc"/>
</dbReference>
<feature type="domain" description="GIY-YIG" evidence="1">
    <location>
        <begin position="107"/>
        <end position="205"/>
    </location>
</feature>
<dbReference type="PANTHER" id="PTHR21301:SF13">
    <property type="match status" value="1"/>
</dbReference>
<dbReference type="Proteomes" id="UP000694892">
    <property type="component" value="Chromosome 2L"/>
</dbReference>
<name>A0A974DNW8_XENLA</name>
<organism evidence="2 3">
    <name type="scientific">Xenopus laevis</name>
    <name type="common">African clawed frog</name>
    <dbReference type="NCBI Taxonomy" id="8355"/>
    <lineage>
        <taxon>Eukaryota</taxon>
        <taxon>Metazoa</taxon>
        <taxon>Chordata</taxon>
        <taxon>Craniata</taxon>
        <taxon>Vertebrata</taxon>
        <taxon>Euteleostomi</taxon>
        <taxon>Amphibia</taxon>
        <taxon>Batrachia</taxon>
        <taxon>Anura</taxon>
        <taxon>Pipoidea</taxon>
        <taxon>Pipidae</taxon>
        <taxon>Xenopodinae</taxon>
        <taxon>Xenopus</taxon>
        <taxon>Xenopus</taxon>
    </lineage>
</organism>
<dbReference type="SUPFAM" id="SSF82771">
    <property type="entry name" value="GIY-YIG endonuclease"/>
    <property type="match status" value="1"/>
</dbReference>
<evidence type="ECO:0000313" key="2">
    <source>
        <dbReference type="EMBL" id="OCT94206.1"/>
    </source>
</evidence>
<dbReference type="Gene3D" id="3.40.1440.10">
    <property type="entry name" value="GIY-YIG endonuclease"/>
    <property type="match status" value="1"/>
</dbReference>